<dbReference type="OrthoDB" id="4439444at2759"/>
<proteinExistence type="predicted"/>
<accession>A0A5N7BMF8</accession>
<dbReference type="Proteomes" id="UP000326198">
    <property type="component" value="Unassembled WGS sequence"/>
</dbReference>
<evidence type="ECO:0000313" key="2">
    <source>
        <dbReference type="EMBL" id="KAE8382898.1"/>
    </source>
</evidence>
<evidence type="ECO:0000313" key="3">
    <source>
        <dbReference type="Proteomes" id="UP000326198"/>
    </source>
</evidence>
<sequence length="100" mass="11230">MAQESHHSLPSNCSRFNEINDHDNNQESPTTNPQSPVSAAEYVDYYSGFLNQLLDLIRNEDQETVAQIVGLIRSGASQEDILVAIQSANTWCEKRKYSSI</sequence>
<name>A0A5N7BMF8_9EURO</name>
<evidence type="ECO:0000256" key="1">
    <source>
        <dbReference type="SAM" id="MobiDB-lite"/>
    </source>
</evidence>
<feature type="region of interest" description="Disordered" evidence="1">
    <location>
        <begin position="1"/>
        <end position="37"/>
    </location>
</feature>
<dbReference type="EMBL" id="ML736159">
    <property type="protein sequence ID" value="KAE8382898.1"/>
    <property type="molecule type" value="Genomic_DNA"/>
</dbReference>
<gene>
    <name evidence="2" type="ORF">BDV26DRAFT_252871</name>
</gene>
<feature type="compositionally biased region" description="Polar residues" evidence="1">
    <location>
        <begin position="26"/>
        <end position="37"/>
    </location>
</feature>
<organism evidence="2 3">
    <name type="scientific">Aspergillus bertholletiae</name>
    <dbReference type="NCBI Taxonomy" id="1226010"/>
    <lineage>
        <taxon>Eukaryota</taxon>
        <taxon>Fungi</taxon>
        <taxon>Dikarya</taxon>
        <taxon>Ascomycota</taxon>
        <taxon>Pezizomycotina</taxon>
        <taxon>Eurotiomycetes</taxon>
        <taxon>Eurotiomycetidae</taxon>
        <taxon>Eurotiales</taxon>
        <taxon>Aspergillaceae</taxon>
        <taxon>Aspergillus</taxon>
        <taxon>Aspergillus subgen. Circumdati</taxon>
    </lineage>
</organism>
<reference evidence="2 3" key="1">
    <citation type="submission" date="2019-04" db="EMBL/GenBank/DDBJ databases">
        <title>Friends and foes A comparative genomics studyof 23 Aspergillus species from section Flavi.</title>
        <authorList>
            <consortium name="DOE Joint Genome Institute"/>
            <person name="Kjaerbolling I."/>
            <person name="Vesth T."/>
            <person name="Frisvad J.C."/>
            <person name="Nybo J.L."/>
            <person name="Theobald S."/>
            <person name="Kildgaard S."/>
            <person name="Isbrandt T."/>
            <person name="Kuo A."/>
            <person name="Sato A."/>
            <person name="Lyhne E.K."/>
            <person name="Kogle M.E."/>
            <person name="Wiebenga A."/>
            <person name="Kun R.S."/>
            <person name="Lubbers R.J."/>
            <person name="Makela M.R."/>
            <person name="Barry K."/>
            <person name="Chovatia M."/>
            <person name="Clum A."/>
            <person name="Daum C."/>
            <person name="Haridas S."/>
            <person name="He G."/>
            <person name="LaButti K."/>
            <person name="Lipzen A."/>
            <person name="Mondo S."/>
            <person name="Riley R."/>
            <person name="Salamov A."/>
            <person name="Simmons B.A."/>
            <person name="Magnuson J.K."/>
            <person name="Henrissat B."/>
            <person name="Mortensen U.H."/>
            <person name="Larsen T.O."/>
            <person name="Devries R.P."/>
            <person name="Grigoriev I.V."/>
            <person name="Machida M."/>
            <person name="Baker S.E."/>
            <person name="Andersen M.R."/>
        </authorList>
    </citation>
    <scope>NUCLEOTIDE SEQUENCE [LARGE SCALE GENOMIC DNA]</scope>
    <source>
        <strain evidence="2 3">IBT 29228</strain>
    </source>
</reference>
<feature type="compositionally biased region" description="Polar residues" evidence="1">
    <location>
        <begin position="8"/>
        <end position="17"/>
    </location>
</feature>
<dbReference type="AlphaFoldDB" id="A0A5N7BMF8"/>
<protein>
    <submittedName>
        <fullName evidence="2">Uncharacterized protein</fullName>
    </submittedName>
</protein>
<keyword evidence="3" id="KW-1185">Reference proteome</keyword>